<reference evidence="1" key="1">
    <citation type="submission" date="2022-07" db="EMBL/GenBank/DDBJ databases">
        <title>Genome Sequence of Phlebia brevispora.</title>
        <authorList>
            <person name="Buettner E."/>
        </authorList>
    </citation>
    <scope>NUCLEOTIDE SEQUENCE</scope>
    <source>
        <strain evidence="1">MPL23</strain>
    </source>
</reference>
<accession>A0ACC1TCH8</accession>
<organism evidence="1 2">
    <name type="scientific">Phlebia brevispora</name>
    <dbReference type="NCBI Taxonomy" id="194682"/>
    <lineage>
        <taxon>Eukaryota</taxon>
        <taxon>Fungi</taxon>
        <taxon>Dikarya</taxon>
        <taxon>Basidiomycota</taxon>
        <taxon>Agaricomycotina</taxon>
        <taxon>Agaricomycetes</taxon>
        <taxon>Polyporales</taxon>
        <taxon>Meruliaceae</taxon>
        <taxon>Phlebia</taxon>
    </lineage>
</organism>
<protein>
    <submittedName>
        <fullName evidence="1">Uncharacterized protein</fullName>
    </submittedName>
</protein>
<keyword evidence="2" id="KW-1185">Reference proteome</keyword>
<evidence type="ECO:0000313" key="2">
    <source>
        <dbReference type="Proteomes" id="UP001148662"/>
    </source>
</evidence>
<sequence length="345" mass="39077">MGKVASWLTSFVLFLIHVGYALVNAATSLRKGYCARDPLPLAIKRKQVPSHIALLFASHDDTSLDRFEGEMLDNIEEVVAWCQVVGIKRLTVYDRKGVLSRSSFALRERLQPEELEDDVSASESDIDYPLTPPLSDDSGSRPLSPQRDTPPKLHVTSLCLGRLESPAQATRRRRSLTKRHPHHKNDTTQEEPFCFHVISRQSGKAAISNTATSLSRQHCSASHSASDNFTVTQNEVNSILEGAVARCNALQEGVKSRYIGQYGFPSPELMIIHNILPNKRSKSVLELHGFPPWQIRLTEFYHTQYPRSSWSRWRLLWKPKYIAVDEVEFRRALDEFAAAEMRLGK</sequence>
<proteinExistence type="predicted"/>
<name>A0ACC1TCH8_9APHY</name>
<gene>
    <name evidence="1" type="ORF">NM688_g1307</name>
</gene>
<evidence type="ECO:0000313" key="1">
    <source>
        <dbReference type="EMBL" id="KAJ3557736.1"/>
    </source>
</evidence>
<comment type="caution">
    <text evidence="1">The sequence shown here is derived from an EMBL/GenBank/DDBJ whole genome shotgun (WGS) entry which is preliminary data.</text>
</comment>
<dbReference type="Proteomes" id="UP001148662">
    <property type="component" value="Unassembled WGS sequence"/>
</dbReference>
<dbReference type="EMBL" id="JANHOG010000135">
    <property type="protein sequence ID" value="KAJ3557736.1"/>
    <property type="molecule type" value="Genomic_DNA"/>
</dbReference>